<dbReference type="EMBL" id="CP134854">
    <property type="protein sequence ID" value="WNL29529.1"/>
    <property type="molecule type" value="Genomic_DNA"/>
</dbReference>
<gene>
    <name evidence="1" type="ORF">RMQ68_09185</name>
</gene>
<evidence type="ECO:0000313" key="1">
    <source>
        <dbReference type="EMBL" id="WNL29529.1"/>
    </source>
</evidence>
<accession>A0AA96DKC0</accession>
<name>A0AA96DKC0_9BACT</name>
<protein>
    <submittedName>
        <fullName evidence="1">Uncharacterized protein</fullName>
    </submittedName>
</protein>
<dbReference type="AlphaFoldDB" id="A0AA96DKC0"/>
<reference evidence="1" key="1">
    <citation type="submission" date="2023-09" db="EMBL/GenBank/DDBJ databases">
        <title>Arcobacter tbilisiensis sp. nov. isolated from chicken meat in Tbilisi, Georgia.</title>
        <authorList>
            <person name="Matthias R."/>
            <person name="Zautner A.E."/>
        </authorList>
    </citation>
    <scope>NUCLEOTIDE SEQUENCE</scope>
    <source>
        <strain evidence="1">LEO 52</strain>
    </source>
</reference>
<organism evidence="1">
    <name type="scientific">Arcobacter sp. AZ-2023</name>
    <dbReference type="NCBI Taxonomy" id="3074453"/>
    <lineage>
        <taxon>Bacteria</taxon>
        <taxon>Pseudomonadati</taxon>
        <taxon>Campylobacterota</taxon>
        <taxon>Epsilonproteobacteria</taxon>
        <taxon>Campylobacterales</taxon>
        <taxon>Arcobacteraceae</taxon>
        <taxon>Arcobacter</taxon>
    </lineage>
</organism>
<proteinExistence type="predicted"/>
<sequence>MYEDFKLLNTNIEKSVILMNDLEFMNNNINSKENRLHIFIKRRKLKKMSKKLENLTCIILQELNTFKKSLEK</sequence>